<protein>
    <submittedName>
        <fullName evidence="2">ATP-binding cassette sub-family G member 1</fullName>
    </submittedName>
</protein>
<name>A0A6G0Y5F5_APHCR</name>
<gene>
    <name evidence="2" type="ORF">FWK35_00024956</name>
</gene>
<keyword evidence="2" id="KW-0547">Nucleotide-binding</keyword>
<evidence type="ECO:0000313" key="3">
    <source>
        <dbReference type="Proteomes" id="UP000478052"/>
    </source>
</evidence>
<dbReference type="AlphaFoldDB" id="A0A6G0Y5F5"/>
<evidence type="ECO:0000256" key="1">
    <source>
        <dbReference type="SAM" id="Phobius"/>
    </source>
</evidence>
<dbReference type="Proteomes" id="UP000478052">
    <property type="component" value="Unassembled WGS sequence"/>
</dbReference>
<keyword evidence="1" id="KW-1133">Transmembrane helix</keyword>
<keyword evidence="1" id="KW-0472">Membrane</keyword>
<keyword evidence="1" id="KW-0812">Transmembrane</keyword>
<accession>A0A6G0Y5F5</accession>
<reference evidence="2 3" key="1">
    <citation type="submission" date="2019-08" db="EMBL/GenBank/DDBJ databases">
        <title>Whole genome of Aphis craccivora.</title>
        <authorList>
            <person name="Voronova N.V."/>
            <person name="Shulinski R.S."/>
            <person name="Bandarenka Y.V."/>
            <person name="Zhorov D.G."/>
            <person name="Warner D."/>
        </authorList>
    </citation>
    <scope>NUCLEOTIDE SEQUENCE [LARGE SCALE GENOMIC DNA]</scope>
    <source>
        <strain evidence="2">180601</strain>
        <tissue evidence="2">Whole Body</tissue>
    </source>
</reference>
<dbReference type="OrthoDB" id="66620at2759"/>
<dbReference type="EMBL" id="VUJU01006106">
    <property type="protein sequence ID" value="KAF0749418.1"/>
    <property type="molecule type" value="Genomic_DNA"/>
</dbReference>
<keyword evidence="3" id="KW-1185">Reference proteome</keyword>
<keyword evidence="2" id="KW-0067">ATP-binding</keyword>
<comment type="caution">
    <text evidence="2">The sequence shown here is derived from an EMBL/GenBank/DDBJ whole genome shotgun (WGS) entry which is preliminary data.</text>
</comment>
<dbReference type="GO" id="GO:0005524">
    <property type="term" value="F:ATP binding"/>
    <property type="evidence" value="ECO:0007669"/>
    <property type="project" value="UniProtKB-KW"/>
</dbReference>
<organism evidence="2 3">
    <name type="scientific">Aphis craccivora</name>
    <name type="common">Cowpea aphid</name>
    <dbReference type="NCBI Taxonomy" id="307492"/>
    <lineage>
        <taxon>Eukaryota</taxon>
        <taxon>Metazoa</taxon>
        <taxon>Ecdysozoa</taxon>
        <taxon>Arthropoda</taxon>
        <taxon>Hexapoda</taxon>
        <taxon>Insecta</taxon>
        <taxon>Pterygota</taxon>
        <taxon>Neoptera</taxon>
        <taxon>Paraneoptera</taxon>
        <taxon>Hemiptera</taxon>
        <taxon>Sternorrhyncha</taxon>
        <taxon>Aphidomorpha</taxon>
        <taxon>Aphidoidea</taxon>
        <taxon>Aphididae</taxon>
        <taxon>Aphidini</taxon>
        <taxon>Aphis</taxon>
        <taxon>Aphis</taxon>
    </lineage>
</organism>
<feature type="transmembrane region" description="Helical" evidence="1">
    <location>
        <begin position="82"/>
        <end position="100"/>
    </location>
</feature>
<proteinExistence type="predicted"/>
<sequence>MMIAPFLGLAIYGFDFAHQVPWIMEFVMQGSFLRCGVIGLVITVFGLSREPLHCDTGYCHFKDPNIIIYYLNVDRKHPYFEIIKLIVMLVLFRVLTYFALRRRLTG</sequence>
<evidence type="ECO:0000313" key="2">
    <source>
        <dbReference type="EMBL" id="KAF0749418.1"/>
    </source>
</evidence>